<comment type="caution">
    <text evidence="1">The sequence shown here is derived from an EMBL/GenBank/DDBJ whole genome shotgun (WGS) entry which is preliminary data.</text>
</comment>
<dbReference type="EMBL" id="ANNJ01000005">
    <property type="protein sequence ID" value="ERJ32153.1"/>
    <property type="molecule type" value="Genomic_DNA"/>
</dbReference>
<name>U2H1T4_9BACT</name>
<dbReference type="PATRIC" id="fig|1242965.3.peg.596"/>
<dbReference type="Proteomes" id="UP000016625">
    <property type="component" value="Unassembled WGS sequence"/>
</dbReference>
<dbReference type="AlphaFoldDB" id="U2H1T4"/>
<protein>
    <submittedName>
        <fullName evidence="1">Uncharacterized protein</fullName>
    </submittedName>
</protein>
<accession>U2H1T4</accession>
<reference evidence="1 2" key="1">
    <citation type="journal article" date="2013" name="BMC Genomics">
        <title>Comparative genomics of Campylobacter concisus isolates reveals genetic diversity and provides insights into disease association.</title>
        <authorList>
            <person name="Deshpande N.P."/>
            <person name="Kaakoush N.O."/>
            <person name="Wilkins M.R."/>
            <person name="Mitchell H.M."/>
        </authorList>
    </citation>
    <scope>NUCLEOTIDE SEQUENCE [LARGE SCALE GENOMIC DNA]</scope>
    <source>
        <strain evidence="1 2">UNSW2</strain>
    </source>
</reference>
<organism evidence="1 2">
    <name type="scientific">Campylobacter concisus UNSW2</name>
    <dbReference type="NCBI Taxonomy" id="1242965"/>
    <lineage>
        <taxon>Bacteria</taxon>
        <taxon>Pseudomonadati</taxon>
        <taxon>Campylobacterota</taxon>
        <taxon>Epsilonproteobacteria</taxon>
        <taxon>Campylobacterales</taxon>
        <taxon>Campylobacteraceae</taxon>
        <taxon>Campylobacter</taxon>
    </lineage>
</organism>
<proteinExistence type="predicted"/>
<gene>
    <name evidence="1" type="ORF">UNSW2_471</name>
</gene>
<evidence type="ECO:0000313" key="1">
    <source>
        <dbReference type="EMBL" id="ERJ32153.1"/>
    </source>
</evidence>
<sequence length="38" mass="4595">MRTACGLKFWQILKFKSTHIKTSKWNLKFVKSQNEPRI</sequence>
<evidence type="ECO:0000313" key="2">
    <source>
        <dbReference type="Proteomes" id="UP000016625"/>
    </source>
</evidence>